<name>A0A137YT15_9ACTN</name>
<protein>
    <submittedName>
        <fullName evidence="2">Branched-chain amino acid ABC transporter</fullName>
    </submittedName>
</protein>
<evidence type="ECO:0000313" key="2">
    <source>
        <dbReference type="EMBL" id="KXO89116.1"/>
    </source>
</evidence>
<organism evidence="2 3">
    <name type="scientific">Tsukamurella pseudospumae</name>
    <dbReference type="NCBI Taxonomy" id="239498"/>
    <lineage>
        <taxon>Bacteria</taxon>
        <taxon>Bacillati</taxon>
        <taxon>Actinomycetota</taxon>
        <taxon>Actinomycetes</taxon>
        <taxon>Mycobacteriales</taxon>
        <taxon>Tsukamurellaceae</taxon>
        <taxon>Tsukamurella</taxon>
    </lineage>
</organism>
<evidence type="ECO:0000313" key="3">
    <source>
        <dbReference type="Proteomes" id="UP000070409"/>
    </source>
</evidence>
<dbReference type="EMBL" id="LSRE01000050">
    <property type="protein sequence ID" value="KXO89116.1"/>
    <property type="molecule type" value="Genomic_DNA"/>
</dbReference>
<gene>
    <name evidence="2" type="ORF">AXK61_10905</name>
</gene>
<dbReference type="Pfam" id="PF05437">
    <property type="entry name" value="AzlD"/>
    <property type="match status" value="1"/>
</dbReference>
<dbReference type="PIRSF" id="PIRSF003203">
    <property type="entry name" value="AzlD"/>
    <property type="match status" value="1"/>
</dbReference>
<keyword evidence="1" id="KW-0472">Membrane</keyword>
<keyword evidence="3" id="KW-1185">Reference proteome</keyword>
<reference evidence="2 3" key="1">
    <citation type="submission" date="2016-02" db="EMBL/GenBank/DDBJ databases">
        <authorList>
            <person name="Teng J.L."/>
            <person name="Tang Y."/>
            <person name="Huang Y."/>
            <person name="Guo F."/>
            <person name="Wei W."/>
            <person name="Chen J.H."/>
            <person name="Wong S.Y."/>
            <person name="Lau S.K."/>
            <person name="Woo P.C."/>
        </authorList>
    </citation>
    <scope>NUCLEOTIDE SEQUENCE [LARGE SCALE GENOMIC DNA]</scope>
    <source>
        <strain evidence="2 3">JCM 13375</strain>
    </source>
</reference>
<keyword evidence="1" id="KW-1133">Transmembrane helix</keyword>
<dbReference type="Proteomes" id="UP000070409">
    <property type="component" value="Unassembled WGS sequence"/>
</dbReference>
<keyword evidence="1" id="KW-0812">Transmembrane</keyword>
<accession>A0A137YT15</accession>
<feature type="transmembrane region" description="Helical" evidence="1">
    <location>
        <begin position="89"/>
        <end position="107"/>
    </location>
</feature>
<evidence type="ECO:0000256" key="1">
    <source>
        <dbReference type="SAM" id="Phobius"/>
    </source>
</evidence>
<proteinExistence type="predicted"/>
<comment type="caution">
    <text evidence="2">The sequence shown here is derived from an EMBL/GenBank/DDBJ whole genome shotgun (WGS) entry which is preliminary data.</text>
</comment>
<feature type="transmembrane region" description="Helical" evidence="1">
    <location>
        <begin position="44"/>
        <end position="61"/>
    </location>
</feature>
<sequence>MPSTGYLLAGIAIAAAVTVSLRLAPFGLATVLRDSPLLADFGKWMPAGAVVVLAVYCMAQVDYSAPAHGMPQIAGVAATVLTHLCRRNAVLSIVAGTAVCVALSYALG</sequence>
<dbReference type="RefSeq" id="WP_068747054.1">
    <property type="nucleotide sequence ID" value="NZ_LSRE01000050.1"/>
</dbReference>
<dbReference type="InterPro" id="IPR008407">
    <property type="entry name" value="Brnchd-chn_aa_trnsp_AzlD"/>
</dbReference>
<feature type="transmembrane region" description="Helical" evidence="1">
    <location>
        <begin position="6"/>
        <end position="32"/>
    </location>
</feature>